<evidence type="ECO:0000313" key="1">
    <source>
        <dbReference type="EMBL" id="THU48317.1"/>
    </source>
</evidence>
<gene>
    <name evidence="1" type="ORF">C4D60_Mb09t24960</name>
</gene>
<sequence>MPHLSFPRSLTSSTFSSLARTAWLGTARPLSFATSAWLIFLASRARWIACRTSAPTRSSAAGSVVSSSFRAYTAGPAAFLFVPASNFFNRLHGRSDLHRLHGRPGADGLVHGLGILEIDGPGLAPAQHHRLPVLRQNLPVPSLEANEWLMAD</sequence>
<dbReference type="AlphaFoldDB" id="A0A4S8IIW2"/>
<protein>
    <submittedName>
        <fullName evidence="1">Uncharacterized protein</fullName>
    </submittedName>
</protein>
<name>A0A4S8IIW2_MUSBA</name>
<keyword evidence="2" id="KW-1185">Reference proteome</keyword>
<dbReference type="Proteomes" id="UP000317650">
    <property type="component" value="Chromosome 9"/>
</dbReference>
<proteinExistence type="predicted"/>
<comment type="caution">
    <text evidence="1">The sequence shown here is derived from an EMBL/GenBank/DDBJ whole genome shotgun (WGS) entry which is preliminary data.</text>
</comment>
<dbReference type="EMBL" id="PYDT01000010">
    <property type="protein sequence ID" value="THU48317.1"/>
    <property type="molecule type" value="Genomic_DNA"/>
</dbReference>
<reference evidence="1 2" key="1">
    <citation type="journal article" date="2019" name="Nat. Plants">
        <title>Genome sequencing of Musa balbisiana reveals subgenome evolution and function divergence in polyploid bananas.</title>
        <authorList>
            <person name="Yao X."/>
        </authorList>
    </citation>
    <scope>NUCLEOTIDE SEQUENCE [LARGE SCALE GENOMIC DNA]</scope>
    <source>
        <strain evidence="2">cv. DH-PKW</strain>
        <tissue evidence="1">Leaves</tissue>
    </source>
</reference>
<evidence type="ECO:0000313" key="2">
    <source>
        <dbReference type="Proteomes" id="UP000317650"/>
    </source>
</evidence>
<organism evidence="1 2">
    <name type="scientific">Musa balbisiana</name>
    <name type="common">Banana</name>
    <dbReference type="NCBI Taxonomy" id="52838"/>
    <lineage>
        <taxon>Eukaryota</taxon>
        <taxon>Viridiplantae</taxon>
        <taxon>Streptophyta</taxon>
        <taxon>Embryophyta</taxon>
        <taxon>Tracheophyta</taxon>
        <taxon>Spermatophyta</taxon>
        <taxon>Magnoliopsida</taxon>
        <taxon>Liliopsida</taxon>
        <taxon>Zingiberales</taxon>
        <taxon>Musaceae</taxon>
        <taxon>Musa</taxon>
    </lineage>
</organism>
<accession>A0A4S8IIW2</accession>